<comment type="caution">
    <text evidence="13">The sequence shown here is derived from an EMBL/GenBank/DDBJ whole genome shotgun (WGS) entry which is preliminary data.</text>
</comment>
<dbReference type="GO" id="GO:0008934">
    <property type="term" value="F:inositol monophosphate 1-phosphatase activity"/>
    <property type="evidence" value="ECO:0007669"/>
    <property type="project" value="TreeGrafter"/>
</dbReference>
<evidence type="ECO:0000256" key="8">
    <source>
        <dbReference type="ARBA" id="ARBA00022842"/>
    </source>
</evidence>
<dbReference type="SUPFAM" id="SSF56655">
    <property type="entry name" value="Carbohydrate phosphatase"/>
    <property type="match status" value="1"/>
</dbReference>
<dbReference type="InterPro" id="IPR020583">
    <property type="entry name" value="Inositol_monoP_metal-BS"/>
</dbReference>
<name>A0A6L5Z146_9RHOB</name>
<dbReference type="Gene3D" id="3.40.190.80">
    <property type="match status" value="1"/>
</dbReference>
<dbReference type="GO" id="GO:0007165">
    <property type="term" value="P:signal transduction"/>
    <property type="evidence" value="ECO:0007669"/>
    <property type="project" value="TreeGrafter"/>
</dbReference>
<evidence type="ECO:0000256" key="10">
    <source>
        <dbReference type="ARBA" id="ARBA00049158"/>
    </source>
</evidence>
<dbReference type="EC" id="3.1.3.15" evidence="4 11"/>
<dbReference type="AlphaFoldDB" id="A0A6L5Z146"/>
<keyword evidence="7 13" id="KW-0378">Hydrolase</keyword>
<keyword evidence="8 12" id="KW-0460">Magnesium</keyword>
<dbReference type="Gene3D" id="3.30.540.10">
    <property type="entry name" value="Fructose-1,6-Bisphosphatase, subunit A, domain 1"/>
    <property type="match status" value="1"/>
</dbReference>
<dbReference type="GO" id="GO:0006020">
    <property type="term" value="P:inositol metabolic process"/>
    <property type="evidence" value="ECO:0007669"/>
    <property type="project" value="TreeGrafter"/>
</dbReference>
<dbReference type="EMBL" id="WIND01000005">
    <property type="protein sequence ID" value="MSU89704.1"/>
    <property type="molecule type" value="Genomic_DNA"/>
</dbReference>
<feature type="binding site" evidence="12">
    <location>
        <position position="93"/>
    </location>
    <ligand>
        <name>Mg(2+)</name>
        <dbReference type="ChEBI" id="CHEBI:18420"/>
        <label>2</label>
    </ligand>
</feature>
<dbReference type="PROSITE" id="PS00629">
    <property type="entry name" value="IMP_1"/>
    <property type="match status" value="1"/>
</dbReference>
<feature type="binding site" evidence="12">
    <location>
        <position position="95"/>
    </location>
    <ligand>
        <name>Mg(2+)</name>
        <dbReference type="ChEBI" id="CHEBI:18420"/>
        <label>1</label>
        <note>catalytic</note>
    </ligand>
</feature>
<evidence type="ECO:0000256" key="2">
    <source>
        <dbReference type="ARBA" id="ARBA00004970"/>
    </source>
</evidence>
<feature type="binding site" evidence="12">
    <location>
        <position position="96"/>
    </location>
    <ligand>
        <name>Mg(2+)</name>
        <dbReference type="ChEBI" id="CHEBI:18420"/>
        <label>1</label>
        <note>catalytic</note>
    </ligand>
</feature>
<comment type="cofactor">
    <cofactor evidence="1 12">
        <name>Mg(2+)</name>
        <dbReference type="ChEBI" id="CHEBI:18420"/>
    </cofactor>
</comment>
<dbReference type="GO" id="GO:0046872">
    <property type="term" value="F:metal ion binding"/>
    <property type="evidence" value="ECO:0007669"/>
    <property type="project" value="UniProtKB-KW"/>
</dbReference>
<accession>A0A6L5Z146</accession>
<feature type="binding site" evidence="12">
    <location>
        <position position="77"/>
    </location>
    <ligand>
        <name>Mg(2+)</name>
        <dbReference type="ChEBI" id="CHEBI:18420"/>
        <label>1</label>
        <note>catalytic</note>
    </ligand>
</feature>
<reference evidence="13 14" key="1">
    <citation type="submission" date="2019-10" db="EMBL/GenBank/DDBJ databases">
        <title>Cognatihalovulum marinum gen. nov. sp. nov., a new member of the family Rhodobacteraceae isolated from deep seawater of the Northwest Indian Ocean.</title>
        <authorList>
            <person name="Ruan C."/>
            <person name="Wang J."/>
            <person name="Zheng X."/>
            <person name="Song L."/>
            <person name="Zhu Y."/>
            <person name="Huang Y."/>
            <person name="Lu Z."/>
            <person name="Du W."/>
            <person name="Huang L."/>
            <person name="Dai X."/>
        </authorList>
    </citation>
    <scope>NUCLEOTIDE SEQUENCE [LARGE SCALE GENOMIC DNA]</scope>
    <source>
        <strain evidence="13 14">2CG4</strain>
    </source>
</reference>
<dbReference type="PANTHER" id="PTHR20854:SF4">
    <property type="entry name" value="INOSITOL-1-MONOPHOSPHATASE-RELATED"/>
    <property type="match status" value="1"/>
</dbReference>
<dbReference type="GO" id="GO:0004401">
    <property type="term" value="F:histidinol-phosphatase activity"/>
    <property type="evidence" value="ECO:0007669"/>
    <property type="project" value="UniProtKB-UniRule"/>
</dbReference>
<dbReference type="GO" id="GO:0000105">
    <property type="term" value="P:L-histidine biosynthetic process"/>
    <property type="evidence" value="ECO:0007669"/>
    <property type="project" value="UniProtKB-UniRule"/>
</dbReference>
<dbReference type="CDD" id="cd01641">
    <property type="entry name" value="Bacterial_IMPase_like_1"/>
    <property type="match status" value="1"/>
</dbReference>
<comment type="catalytic activity">
    <reaction evidence="10">
        <text>L-histidinol phosphate + H2O = L-histidinol + phosphate</text>
        <dbReference type="Rhea" id="RHEA:14465"/>
        <dbReference type="ChEBI" id="CHEBI:15377"/>
        <dbReference type="ChEBI" id="CHEBI:43474"/>
        <dbReference type="ChEBI" id="CHEBI:57699"/>
        <dbReference type="ChEBI" id="CHEBI:57980"/>
        <dbReference type="EC" id="3.1.3.15"/>
    </reaction>
</comment>
<keyword evidence="9" id="KW-0368">Histidine biosynthesis</keyword>
<feature type="binding site" evidence="12">
    <location>
        <position position="221"/>
    </location>
    <ligand>
        <name>Mg(2+)</name>
        <dbReference type="ChEBI" id="CHEBI:18420"/>
        <label>1</label>
        <note>catalytic</note>
    </ligand>
</feature>
<comment type="pathway">
    <text evidence="2">Amino-acid biosynthesis; L-histidine biosynthesis; L-histidine from 5-phospho-alpha-D-ribose 1-diphosphate: step 8/9.</text>
</comment>
<evidence type="ECO:0000256" key="12">
    <source>
        <dbReference type="PIRSR" id="PIRSR600760-2"/>
    </source>
</evidence>
<evidence type="ECO:0000256" key="4">
    <source>
        <dbReference type="ARBA" id="ARBA00013085"/>
    </source>
</evidence>
<dbReference type="PANTHER" id="PTHR20854">
    <property type="entry name" value="INOSITOL MONOPHOSPHATASE"/>
    <property type="match status" value="1"/>
</dbReference>
<evidence type="ECO:0000313" key="13">
    <source>
        <dbReference type="EMBL" id="MSU89704.1"/>
    </source>
</evidence>
<protein>
    <recommendedName>
        <fullName evidence="4 11">Histidinol-phosphatase</fullName>
        <ecNumber evidence="4 11">3.1.3.15</ecNumber>
    </recommendedName>
</protein>
<dbReference type="UniPathway" id="UPA00031">
    <property type="reaction ID" value="UER00013"/>
</dbReference>
<keyword evidence="5" id="KW-0028">Amino-acid biosynthesis</keyword>
<sequence length="270" mass="28572">MGAVPETQHPELISVAHALADAAAAAVMPYFRADRLTTENKAADGRFDPVTEADRAAEAAMRTVLAERRPDDAVMGEEEAPRRGTSGLTWVLDPIDGTRAFMSGLPVWGTLIGLDAGQGPVLGMISQPYVGERFIGGLGQCALQRDGAAARPLRTRACADLAQATLFTTFPEIGSVAERQGFAEVSRRARLTRYGTDCYAYALLALGQIDLVIEAGLHSYDIQGPQAVVEAAGGRVTSWDGGPAHHGGRILASGDPALHEVVLEILSRVE</sequence>
<evidence type="ECO:0000256" key="7">
    <source>
        <dbReference type="ARBA" id="ARBA00022801"/>
    </source>
</evidence>
<organism evidence="13 14">
    <name type="scientific">Halovulum marinum</name>
    <dbReference type="NCBI Taxonomy" id="2662447"/>
    <lineage>
        <taxon>Bacteria</taxon>
        <taxon>Pseudomonadati</taxon>
        <taxon>Pseudomonadota</taxon>
        <taxon>Alphaproteobacteria</taxon>
        <taxon>Rhodobacterales</taxon>
        <taxon>Paracoccaceae</taxon>
        <taxon>Halovulum</taxon>
    </lineage>
</organism>
<evidence type="ECO:0000313" key="14">
    <source>
        <dbReference type="Proteomes" id="UP000474957"/>
    </source>
</evidence>
<keyword evidence="14" id="KW-1185">Reference proteome</keyword>
<keyword evidence="6 12" id="KW-0479">Metal-binding</keyword>
<evidence type="ECO:0000256" key="6">
    <source>
        <dbReference type="ARBA" id="ARBA00022723"/>
    </source>
</evidence>
<dbReference type="Pfam" id="PF00459">
    <property type="entry name" value="Inositol_P"/>
    <property type="match status" value="1"/>
</dbReference>
<dbReference type="InterPro" id="IPR011809">
    <property type="entry name" value="His_9_proposed"/>
</dbReference>
<evidence type="ECO:0000256" key="9">
    <source>
        <dbReference type="ARBA" id="ARBA00023102"/>
    </source>
</evidence>
<dbReference type="RefSeq" id="WP_154446191.1">
    <property type="nucleotide sequence ID" value="NZ_WIND01000005.1"/>
</dbReference>
<proteinExistence type="inferred from homology"/>
<gene>
    <name evidence="13" type="primary">hisN</name>
    <name evidence="13" type="ORF">GE300_08740</name>
</gene>
<evidence type="ECO:0000256" key="5">
    <source>
        <dbReference type="ARBA" id="ARBA00022605"/>
    </source>
</evidence>
<evidence type="ECO:0000256" key="1">
    <source>
        <dbReference type="ARBA" id="ARBA00001946"/>
    </source>
</evidence>
<dbReference type="InterPro" id="IPR000760">
    <property type="entry name" value="Inositol_monophosphatase-like"/>
</dbReference>
<comment type="similarity">
    <text evidence="3">Belongs to the inositol monophosphatase superfamily.</text>
</comment>
<dbReference type="NCBIfam" id="TIGR02067">
    <property type="entry name" value="his_9_HisN"/>
    <property type="match status" value="1"/>
</dbReference>
<dbReference type="Proteomes" id="UP000474957">
    <property type="component" value="Unassembled WGS sequence"/>
</dbReference>
<dbReference type="PRINTS" id="PR00377">
    <property type="entry name" value="IMPHPHTASES"/>
</dbReference>
<evidence type="ECO:0000256" key="3">
    <source>
        <dbReference type="ARBA" id="ARBA00009759"/>
    </source>
</evidence>
<evidence type="ECO:0000256" key="11">
    <source>
        <dbReference type="NCBIfam" id="TIGR02067"/>
    </source>
</evidence>